<feature type="transmembrane region" description="Helical" evidence="6">
    <location>
        <begin position="294"/>
        <end position="313"/>
    </location>
</feature>
<dbReference type="InterPro" id="IPR045863">
    <property type="entry name" value="CorA_TM1_TM2"/>
</dbReference>
<evidence type="ECO:0000256" key="1">
    <source>
        <dbReference type="ARBA" id="ARBA00004651"/>
    </source>
</evidence>
<comment type="caution">
    <text evidence="7">The sequence shown here is derived from an EMBL/GenBank/DDBJ whole genome shotgun (WGS) entry which is preliminary data.</text>
</comment>
<feature type="transmembrane region" description="Helical" evidence="6">
    <location>
        <begin position="256"/>
        <end position="274"/>
    </location>
</feature>
<dbReference type="EMBL" id="JABMIG020000350">
    <property type="protein sequence ID" value="KAL3780420.1"/>
    <property type="molecule type" value="Genomic_DNA"/>
</dbReference>
<feature type="transmembrane region" description="Helical" evidence="6">
    <location>
        <begin position="885"/>
        <end position="904"/>
    </location>
</feature>
<name>A0ABD3P1S7_9STRA</name>
<feature type="transmembrane region" description="Helical" evidence="6">
    <location>
        <begin position="850"/>
        <end position="873"/>
    </location>
</feature>
<keyword evidence="2 6" id="KW-0812">Transmembrane</keyword>
<dbReference type="Gene3D" id="1.20.58.340">
    <property type="entry name" value="Magnesium transport protein CorA, transmembrane region"/>
    <property type="match status" value="1"/>
</dbReference>
<keyword evidence="8" id="KW-1185">Reference proteome</keyword>
<dbReference type="SUPFAM" id="SSF144083">
    <property type="entry name" value="Magnesium transport protein CorA, transmembrane region"/>
    <property type="match status" value="1"/>
</dbReference>
<comment type="subcellular location">
    <subcellularLocation>
        <location evidence="1">Cell membrane</location>
        <topology evidence="1">Multi-pass membrane protein</topology>
    </subcellularLocation>
</comment>
<evidence type="ECO:0000256" key="6">
    <source>
        <dbReference type="SAM" id="Phobius"/>
    </source>
</evidence>
<sequence>MKCFCVICQSSSEDVAFNLLRLGVLLDHFLGNHHDPYSLKMMLPSAFTLCVAIHAAFSWTVCSSFSTTTRCDLGSKQRPIRTYSTALHSQTQILEFIEPTTGVPVKLIGAMHYNPASIKLTTDVINALHAEDKLGSIIIESCDLRWNATLENDLVRTALQSEMRAAHDLGLLYKRPVVLGDQRINITVDRLTEGAQEAIMDLFQPIGGWGRLFQNINEARKEAVPLGDKYLGINSFVDPDLLFAAPVSLVKYPLSYMVKSPFVGIVVLSLVILLGGSEASDASVFSEPASASDLFVSAFVSFLETVVFARIFLKELLAERNEVLAKNILEQCKNYQPGSSKGWTLFQSTTDKSDGAIYARDSVIGKPEEGKTVVAMTFTVESTFVGGYNNTPINKVESSSVGCRHQRASRFSQPLIFAEHYFRNTLAAFCQEDMPSTPRDEEEGRQNGHHFSTSTVDDSSSDDDDEQDFPRDGFKSLALNETSFNTQASENEMKDQVSELASLLGDNGGRASPITPSYGSAVEYEPAPRRLMHQRTLSDESVSTVAALPDMVLRAHSVSTGNRGGFVIRYSTPKIALRAAQLERRAYRGRIQNLQPLVTQPSPSPLGKECYWLDIETVQRSSDELYEFLKQLRLPKFFDSVLSDPTSWTSDVSALKFSLLAIFQILPMDADSNEITYVALLSMPRLLVTFSTYPQRELISGGLYQLTSQFMRQRERIPEPTNTGLLLAWLQFHVQRTSRAIRELRAKTLELDESLDRDFIHFDFQELVEVKNCLLRVLSVAEEQHGTIEALAGAEGGTEGLDFSNCQGVLSVLRATASSNERLSSRIDKHLSELRERIMANREDTLNRRLGLLTILSSIFMPLTLLSGIWGMNFDSMPELSMQGAYQKALLGMLLLSLSLLYSFHRAGWTE</sequence>
<evidence type="ECO:0000256" key="5">
    <source>
        <dbReference type="SAM" id="MobiDB-lite"/>
    </source>
</evidence>
<evidence type="ECO:0000313" key="7">
    <source>
        <dbReference type="EMBL" id="KAL3780420.1"/>
    </source>
</evidence>
<dbReference type="Pfam" id="PF01544">
    <property type="entry name" value="CorA"/>
    <property type="match status" value="1"/>
</dbReference>
<evidence type="ECO:0000256" key="4">
    <source>
        <dbReference type="ARBA" id="ARBA00023136"/>
    </source>
</evidence>
<keyword evidence="3 6" id="KW-1133">Transmembrane helix</keyword>
<accession>A0ABD3P1S7</accession>
<reference evidence="7 8" key="1">
    <citation type="journal article" date="2020" name="G3 (Bethesda)">
        <title>Improved Reference Genome for Cyclotella cryptica CCMP332, a Model for Cell Wall Morphogenesis, Salinity Adaptation, and Lipid Production in Diatoms (Bacillariophyta).</title>
        <authorList>
            <person name="Roberts W.R."/>
            <person name="Downey K.M."/>
            <person name="Ruck E.C."/>
            <person name="Traller J.C."/>
            <person name="Alverson A.J."/>
        </authorList>
    </citation>
    <scope>NUCLEOTIDE SEQUENCE [LARGE SCALE GENOMIC DNA]</scope>
    <source>
        <strain evidence="7 8">CCMP332</strain>
    </source>
</reference>
<dbReference type="PANTHER" id="PTHR46494:SF1">
    <property type="entry name" value="CORA FAMILY METAL ION TRANSPORTER (EUROFUNG)"/>
    <property type="match status" value="1"/>
</dbReference>
<protein>
    <submittedName>
        <fullName evidence="7">Uncharacterized protein</fullName>
    </submittedName>
</protein>
<dbReference type="PANTHER" id="PTHR46494">
    <property type="entry name" value="CORA FAMILY METAL ION TRANSPORTER (EUROFUNG)"/>
    <property type="match status" value="1"/>
</dbReference>
<dbReference type="GO" id="GO:0005886">
    <property type="term" value="C:plasma membrane"/>
    <property type="evidence" value="ECO:0007669"/>
    <property type="project" value="UniProtKB-SubCell"/>
</dbReference>
<organism evidence="7 8">
    <name type="scientific">Cyclotella cryptica</name>
    <dbReference type="NCBI Taxonomy" id="29204"/>
    <lineage>
        <taxon>Eukaryota</taxon>
        <taxon>Sar</taxon>
        <taxon>Stramenopiles</taxon>
        <taxon>Ochrophyta</taxon>
        <taxon>Bacillariophyta</taxon>
        <taxon>Coscinodiscophyceae</taxon>
        <taxon>Thalassiosirophycidae</taxon>
        <taxon>Stephanodiscales</taxon>
        <taxon>Stephanodiscaceae</taxon>
        <taxon>Cyclotella</taxon>
    </lineage>
</organism>
<dbReference type="Proteomes" id="UP001516023">
    <property type="component" value="Unassembled WGS sequence"/>
</dbReference>
<dbReference type="AlphaFoldDB" id="A0ABD3P1S7"/>
<keyword evidence="4 6" id="KW-0472">Membrane</keyword>
<proteinExistence type="predicted"/>
<gene>
    <name evidence="7" type="ORF">HJC23_004357</name>
</gene>
<evidence type="ECO:0000256" key="3">
    <source>
        <dbReference type="ARBA" id="ARBA00022989"/>
    </source>
</evidence>
<evidence type="ECO:0000313" key="8">
    <source>
        <dbReference type="Proteomes" id="UP001516023"/>
    </source>
</evidence>
<feature type="region of interest" description="Disordered" evidence="5">
    <location>
        <begin position="434"/>
        <end position="476"/>
    </location>
</feature>
<dbReference type="InterPro" id="IPR002523">
    <property type="entry name" value="MgTranspt_CorA/ZnTranspt_ZntB"/>
</dbReference>
<evidence type="ECO:0000256" key="2">
    <source>
        <dbReference type="ARBA" id="ARBA00022692"/>
    </source>
</evidence>